<feature type="domain" description="Helicase C-terminal" evidence="2">
    <location>
        <begin position="229"/>
        <end position="378"/>
    </location>
</feature>
<sequence length="538" mass="58923">MFELRPYQRASLDALYSYWDCGGGNPLVVLPTGAGKSLVIAKLVEEVMEQFDIRVAIVTHSKELIEQNFQELLRLWPSAPAGIYSASVGRRDSHAKILFCGIQSVWRKVDLIAPRQLVIVDEAHLIPRNSATMYGKFFERMRDITPDMRVCGLTATPYRLDSGRLDSGADAMFDKIVYEASVIDLIEGGYLSPLISKASAAQVDLSKVSVRGGEFLPASLEAASMAGDLVDRAVSELVAYGQGRKAWLAFCSGIGHANAVRDAIRARGVTAETVDGTMDKGQRESVIRRFRNGEIRCLTSVNVLSIGFNVPHVDLIALMRGTQSTGLYVQQVGRGFRRAHGKKNALILDFANVIRMHGPIDAVSVLPTGSSSGEEKATVSDVRAKECPECESLVALNASRCPHCDHEWPREEKPKHEAEADGTAGILTTERVPPQMIPVVDWELKRWTKAGAPDSIRVDYLAGLQRYPEWVCPEHGGYAGHKASEWWAAHGGAAPFPKTADEALERAGELTAPATISVRPDGKFFRIVGRTFDQRRAA</sequence>
<dbReference type="SMART" id="SM00490">
    <property type="entry name" value="HELICc"/>
    <property type="match status" value="1"/>
</dbReference>
<dbReference type="GO" id="GO:0004386">
    <property type="term" value="F:helicase activity"/>
    <property type="evidence" value="ECO:0007669"/>
    <property type="project" value="UniProtKB-KW"/>
</dbReference>
<dbReference type="InterPro" id="IPR006935">
    <property type="entry name" value="Helicase/UvrB_N"/>
</dbReference>
<reference evidence="3" key="1">
    <citation type="submission" date="2022-01" db="EMBL/GenBank/DDBJ databases">
        <title>Jiella avicenniae sp. nov., a novel endophytic bacterium isolated from bark of Avicennia marina.</title>
        <authorList>
            <person name="Tuo L."/>
        </authorList>
    </citation>
    <scope>NUCLEOTIDE SEQUENCE</scope>
    <source>
        <strain evidence="3">CBK1P-4</strain>
    </source>
</reference>
<organism evidence="3 4">
    <name type="scientific">Jiella avicenniae</name>
    <dbReference type="NCBI Taxonomy" id="2907202"/>
    <lineage>
        <taxon>Bacteria</taxon>
        <taxon>Pseudomonadati</taxon>
        <taxon>Pseudomonadota</taxon>
        <taxon>Alphaproteobacteria</taxon>
        <taxon>Hyphomicrobiales</taxon>
        <taxon>Aurantimonadaceae</taxon>
        <taxon>Jiella</taxon>
    </lineage>
</organism>
<accession>A0A9X1NZN9</accession>
<dbReference type="SUPFAM" id="SSF52540">
    <property type="entry name" value="P-loop containing nucleoside triphosphate hydrolases"/>
    <property type="match status" value="1"/>
</dbReference>
<evidence type="ECO:0000313" key="3">
    <source>
        <dbReference type="EMBL" id="MCE7028457.1"/>
    </source>
</evidence>
<proteinExistence type="predicted"/>
<dbReference type="Pfam" id="PF00271">
    <property type="entry name" value="Helicase_C"/>
    <property type="match status" value="1"/>
</dbReference>
<protein>
    <submittedName>
        <fullName evidence="3">DEAD/DEAH box helicase</fullName>
    </submittedName>
</protein>
<dbReference type="InterPro" id="IPR001650">
    <property type="entry name" value="Helicase_C-like"/>
</dbReference>
<dbReference type="PROSITE" id="PS51194">
    <property type="entry name" value="HELICASE_CTER"/>
    <property type="match status" value="1"/>
</dbReference>
<feature type="domain" description="Helicase ATP-binding" evidence="1">
    <location>
        <begin position="17"/>
        <end position="157"/>
    </location>
</feature>
<dbReference type="AlphaFoldDB" id="A0A9X1NZN9"/>
<dbReference type="PANTHER" id="PTHR47396:SF1">
    <property type="entry name" value="ATP-DEPENDENT HELICASE IRC3-RELATED"/>
    <property type="match status" value="1"/>
</dbReference>
<dbReference type="Gene3D" id="3.40.50.300">
    <property type="entry name" value="P-loop containing nucleotide triphosphate hydrolases"/>
    <property type="match status" value="2"/>
</dbReference>
<dbReference type="PROSITE" id="PS51192">
    <property type="entry name" value="HELICASE_ATP_BIND_1"/>
    <property type="match status" value="1"/>
</dbReference>
<dbReference type="Pfam" id="PF04851">
    <property type="entry name" value="ResIII"/>
    <property type="match status" value="1"/>
</dbReference>
<dbReference type="InterPro" id="IPR050742">
    <property type="entry name" value="Helicase_Restrict-Modif_Enz"/>
</dbReference>
<keyword evidence="3" id="KW-0378">Hydrolase</keyword>
<gene>
    <name evidence="3" type="ORF">LZD57_10695</name>
</gene>
<dbReference type="RefSeq" id="WP_233719615.1">
    <property type="nucleotide sequence ID" value="NZ_JAJUWU010000009.1"/>
</dbReference>
<name>A0A9X1NZN9_9HYPH</name>
<dbReference type="PANTHER" id="PTHR47396">
    <property type="entry name" value="TYPE I RESTRICTION ENZYME ECOKI R PROTEIN"/>
    <property type="match status" value="1"/>
</dbReference>
<dbReference type="GO" id="GO:0005524">
    <property type="term" value="F:ATP binding"/>
    <property type="evidence" value="ECO:0007669"/>
    <property type="project" value="InterPro"/>
</dbReference>
<keyword evidence="4" id="KW-1185">Reference proteome</keyword>
<dbReference type="InterPro" id="IPR014001">
    <property type="entry name" value="Helicase_ATP-bd"/>
</dbReference>
<dbReference type="InterPro" id="IPR027417">
    <property type="entry name" value="P-loop_NTPase"/>
</dbReference>
<evidence type="ECO:0000313" key="4">
    <source>
        <dbReference type="Proteomes" id="UP001139035"/>
    </source>
</evidence>
<evidence type="ECO:0000259" key="1">
    <source>
        <dbReference type="PROSITE" id="PS51192"/>
    </source>
</evidence>
<evidence type="ECO:0000259" key="2">
    <source>
        <dbReference type="PROSITE" id="PS51194"/>
    </source>
</evidence>
<dbReference type="EMBL" id="JAJUWU010000009">
    <property type="protein sequence ID" value="MCE7028457.1"/>
    <property type="molecule type" value="Genomic_DNA"/>
</dbReference>
<keyword evidence="3" id="KW-0067">ATP-binding</keyword>
<keyword evidence="3" id="KW-0547">Nucleotide-binding</keyword>
<comment type="caution">
    <text evidence="3">The sequence shown here is derived from an EMBL/GenBank/DDBJ whole genome shotgun (WGS) entry which is preliminary data.</text>
</comment>
<keyword evidence="3" id="KW-0347">Helicase</keyword>
<dbReference type="GO" id="GO:0005829">
    <property type="term" value="C:cytosol"/>
    <property type="evidence" value="ECO:0007669"/>
    <property type="project" value="TreeGrafter"/>
</dbReference>
<dbReference type="GO" id="GO:0016787">
    <property type="term" value="F:hydrolase activity"/>
    <property type="evidence" value="ECO:0007669"/>
    <property type="project" value="InterPro"/>
</dbReference>
<dbReference type="SMART" id="SM00487">
    <property type="entry name" value="DEXDc"/>
    <property type="match status" value="1"/>
</dbReference>
<dbReference type="GO" id="GO:0003677">
    <property type="term" value="F:DNA binding"/>
    <property type="evidence" value="ECO:0007669"/>
    <property type="project" value="InterPro"/>
</dbReference>
<dbReference type="Proteomes" id="UP001139035">
    <property type="component" value="Unassembled WGS sequence"/>
</dbReference>